<dbReference type="Pfam" id="PF13470">
    <property type="entry name" value="PIN_3"/>
    <property type="match status" value="1"/>
</dbReference>
<organism evidence="1 2">
    <name type="scientific">Acinetobacter guillouiae</name>
    <name type="common">Acinetobacter genomosp. 11</name>
    <dbReference type="NCBI Taxonomy" id="106649"/>
    <lineage>
        <taxon>Bacteria</taxon>
        <taxon>Pseudomonadati</taxon>
        <taxon>Pseudomonadota</taxon>
        <taxon>Gammaproteobacteria</taxon>
        <taxon>Moraxellales</taxon>
        <taxon>Moraxellaceae</taxon>
        <taxon>Acinetobacter</taxon>
    </lineage>
</organism>
<protein>
    <submittedName>
        <fullName evidence="1">PIN domain-containing protein</fullName>
    </submittedName>
</protein>
<dbReference type="InterPro" id="IPR002716">
    <property type="entry name" value="PIN_dom"/>
</dbReference>
<dbReference type="InterPro" id="IPR029060">
    <property type="entry name" value="PIN-like_dom_sf"/>
</dbReference>
<reference evidence="1" key="1">
    <citation type="submission" date="2021-07" db="EMBL/GenBank/DDBJ databases">
        <authorList>
            <person name="Fernandez M."/>
            <person name="Pereira P."/>
            <person name="Torres Tejerizo G.A."/>
            <person name="Gonzalez P."/>
            <person name="Agostini E."/>
        </authorList>
    </citation>
    <scope>NUCLEOTIDE SEQUENCE</scope>
    <source>
        <strain evidence="1">SFC 500-1A</strain>
    </source>
</reference>
<proteinExistence type="predicted"/>
<dbReference type="SUPFAM" id="SSF88723">
    <property type="entry name" value="PIN domain-like"/>
    <property type="match status" value="1"/>
</dbReference>
<comment type="caution">
    <text evidence="1">The sequence shown here is derived from an EMBL/GenBank/DDBJ whole genome shotgun (WGS) entry which is preliminary data.</text>
</comment>
<evidence type="ECO:0000313" key="1">
    <source>
        <dbReference type="EMBL" id="MCF0264530.1"/>
    </source>
</evidence>
<gene>
    <name evidence="1" type="ORF">KW868_08640</name>
</gene>
<dbReference type="RefSeq" id="WP_096734841.1">
    <property type="nucleotide sequence ID" value="NZ_AP014630.1"/>
</dbReference>
<dbReference type="Gene3D" id="3.40.50.1010">
    <property type="entry name" value="5'-nuclease"/>
    <property type="match status" value="1"/>
</dbReference>
<dbReference type="GeneID" id="67745316"/>
<name>A0A077L5A6_ACIGI</name>
<accession>A0A077L5A6</accession>
<dbReference type="KEGG" id="agu:AS4_32880"/>
<dbReference type="EMBL" id="JAHWXT010000002">
    <property type="protein sequence ID" value="MCF0264530.1"/>
    <property type="molecule type" value="Genomic_DNA"/>
</dbReference>
<sequence>MSERIFIDSDVILDVALARQPFVEASQTVVALCEKGHFTGCISSNSVANIYYILRKLGGDEKARLFIQQLLKFLVIIPVDHVGISQALVSKFSDFEDAIQYFSALSFGCSKIVTRNIQDYKFAEISVVLPSAFIG</sequence>
<dbReference type="AlphaFoldDB" id="A0A077L5A6"/>
<evidence type="ECO:0000313" key="2">
    <source>
        <dbReference type="Proteomes" id="UP000887320"/>
    </source>
</evidence>
<dbReference type="Proteomes" id="UP000887320">
    <property type="component" value="Unassembled WGS sequence"/>
</dbReference>